<dbReference type="Proteomes" id="UP000007431">
    <property type="component" value="Unassembled WGS sequence"/>
</dbReference>
<keyword evidence="2" id="KW-0812">Transmembrane</keyword>
<feature type="compositionally biased region" description="Polar residues" evidence="1">
    <location>
        <begin position="573"/>
        <end position="600"/>
    </location>
</feature>
<dbReference type="AlphaFoldDB" id="D8Q6Q8"/>
<accession>D8Q6Q8</accession>
<feature type="region of interest" description="Disordered" evidence="1">
    <location>
        <begin position="425"/>
        <end position="454"/>
    </location>
</feature>
<evidence type="ECO:0000313" key="3">
    <source>
        <dbReference type="EMBL" id="EFI95896.1"/>
    </source>
</evidence>
<keyword evidence="2" id="KW-0472">Membrane</keyword>
<feature type="compositionally biased region" description="Basic and acidic residues" evidence="1">
    <location>
        <begin position="500"/>
        <end position="525"/>
    </location>
</feature>
<feature type="region of interest" description="Disordered" evidence="1">
    <location>
        <begin position="237"/>
        <end position="363"/>
    </location>
</feature>
<feature type="compositionally biased region" description="Polar residues" evidence="1">
    <location>
        <begin position="974"/>
        <end position="988"/>
    </location>
</feature>
<proteinExistence type="predicted"/>
<feature type="transmembrane region" description="Helical" evidence="2">
    <location>
        <begin position="120"/>
        <end position="141"/>
    </location>
</feature>
<feature type="compositionally biased region" description="Polar residues" evidence="1">
    <location>
        <begin position="340"/>
        <end position="355"/>
    </location>
</feature>
<feature type="compositionally biased region" description="Basic and acidic residues" evidence="1">
    <location>
        <begin position="717"/>
        <end position="735"/>
    </location>
</feature>
<feature type="transmembrane region" description="Helical" evidence="2">
    <location>
        <begin position="815"/>
        <end position="837"/>
    </location>
</feature>
<feature type="compositionally biased region" description="Basic and acidic residues" evidence="1">
    <location>
        <begin position="644"/>
        <end position="681"/>
    </location>
</feature>
<dbReference type="VEuPathDB" id="FungiDB:SCHCODRAFT_02506275"/>
<protein>
    <submittedName>
        <fullName evidence="3">Uncharacterized protein</fullName>
    </submittedName>
</protein>
<feature type="compositionally biased region" description="Polar residues" evidence="1">
    <location>
        <begin position="626"/>
        <end position="643"/>
    </location>
</feature>
<feature type="compositionally biased region" description="Basic and acidic residues" evidence="1">
    <location>
        <begin position="533"/>
        <end position="563"/>
    </location>
</feature>
<dbReference type="OrthoDB" id="10511237at2759"/>
<dbReference type="KEGG" id="scm:SCHCO_02506275"/>
<feature type="compositionally biased region" description="Low complexity" evidence="1">
    <location>
        <begin position="697"/>
        <end position="711"/>
    </location>
</feature>
<dbReference type="HOGENOM" id="CLU_278009_0_0_1"/>
<feature type="compositionally biased region" description="Basic and acidic residues" evidence="1">
    <location>
        <begin position="263"/>
        <end position="275"/>
    </location>
</feature>
<organism evidence="4">
    <name type="scientific">Schizophyllum commune (strain H4-8 / FGSC 9210)</name>
    <name type="common">Split gill fungus</name>
    <dbReference type="NCBI Taxonomy" id="578458"/>
    <lineage>
        <taxon>Eukaryota</taxon>
        <taxon>Fungi</taxon>
        <taxon>Dikarya</taxon>
        <taxon>Basidiomycota</taxon>
        <taxon>Agaricomycotina</taxon>
        <taxon>Agaricomycetes</taxon>
        <taxon>Agaricomycetidae</taxon>
        <taxon>Agaricales</taxon>
        <taxon>Schizophyllaceae</taxon>
        <taxon>Schizophyllum</taxon>
    </lineage>
</organism>
<sequence>MNGQTSTRRHRLAARALMAPVGVNTVPANPPTPVSDRHREARATAWQLHPIDISADTYSIPETPSADANPVSANIAAGANPMIAADSNPAHHLLNASPEPTPTGTSTHGFSIMGNPSLTVPALCFLGLGATLVGGFMLYFATKYACRGVKRLRERRRAGEKEVDVEGQRTEADVLWAQKEVTEKPTSFAVSVGSVQSQAEFTDARAQVWFGRMEGVPVSDASLVSKVDMADARQVYPAPGSPLAHETCADASPRPSAYTPVRPHIDSLPRRHIESLPRPSRPALTHSDSVDSPASGRPCPPLYGRIRSDSENSHGSARSHGSSRTRGLDSPALSDGMLNSPASLDSPSSFDSPTLSGRALDSPTLSRAAPTMATYGSTTATYAAPTTGTYGSTPLYAHAHAASVDITTATCLASNIEHGLDTSASATGHASATGNPSATGYASSTSAAGTISPQPGLVTSVSAVQLATSASADDARRFSQRTHASVYTLGSAYSQETYDWRRSRGTRDSYRARDSASTWDSRRNTTESASTYRTRDSRSSYRTRDSRSSYRTRDSRSSYRTRDSASTLRTRDSASSYRTRNSASTFRSMSTFQSFDSASTWEGRRERRERSESRASTRASRAMVDSQITPTRASRATIDSQRTPTRDSHKTPTRESNKAPTRESQRTPTRESQRTPTRESQKTPTRSLTRDSERTPTRTSTGRSRSNSDRSGSGRRSRADSRRSDSRHASRSESRHSSRIKALSLRISSLPRLSPFLLLLHLLLLVAPLIEGFEALGSFFAPLVVLPLGLSSRLIRSEVVVPECAHRRRAGLALFAPYIVLFAPHLVLFAPHVVLFAPHVALLASFVKVFPPYDEIVARVDPVGVVASVAGLVAGKDRDVEFSAIKASRSAAAMKTSQSAVGVKTSHSAASVSTRMVIDAFPEVPSSSEDEEVGLAYDRLSQATLEEASASTMSTPTASLSTTEAPAAVQPAATSVHSVSAPTTQVTTRPRAPSTPKTRRATAVVGMPRTPTQRKRAGYSGAKASDAPLLALAASTSTVDESSTIGDEFASEMDDSPGRTPRARMGMENIASRMDEFVPRRDLFVPRKENVVPELAAPRNRSVKARRQAIVAPMRSALAPLRLAHGQAASQDVEVFGRF</sequence>
<evidence type="ECO:0000313" key="4">
    <source>
        <dbReference type="Proteomes" id="UP000007431"/>
    </source>
</evidence>
<feature type="compositionally biased region" description="Low complexity" evidence="1">
    <location>
        <begin position="425"/>
        <end position="450"/>
    </location>
</feature>
<feature type="compositionally biased region" description="Basic and acidic residues" evidence="1">
    <location>
        <begin position="602"/>
        <end position="615"/>
    </location>
</feature>
<reference evidence="3 4" key="1">
    <citation type="journal article" date="2010" name="Nat. Biotechnol.">
        <title>Genome sequence of the model mushroom Schizophyllum commune.</title>
        <authorList>
            <person name="Ohm R.A."/>
            <person name="de Jong J.F."/>
            <person name="Lugones L.G."/>
            <person name="Aerts A."/>
            <person name="Kothe E."/>
            <person name="Stajich J.E."/>
            <person name="de Vries R.P."/>
            <person name="Record E."/>
            <person name="Levasseur A."/>
            <person name="Baker S.E."/>
            <person name="Bartholomew K.A."/>
            <person name="Coutinho P.M."/>
            <person name="Erdmann S."/>
            <person name="Fowler T.J."/>
            <person name="Gathman A.C."/>
            <person name="Lombard V."/>
            <person name="Henrissat B."/>
            <person name="Knabe N."/>
            <person name="Kuees U."/>
            <person name="Lilly W.W."/>
            <person name="Lindquist E."/>
            <person name="Lucas S."/>
            <person name="Magnuson J.K."/>
            <person name="Piumi F."/>
            <person name="Raudaskoski M."/>
            <person name="Salamov A."/>
            <person name="Schmutz J."/>
            <person name="Schwarze F.W.M.R."/>
            <person name="vanKuyk P.A."/>
            <person name="Horton J.S."/>
            <person name="Grigoriev I.V."/>
            <person name="Woesten H.A.B."/>
        </authorList>
    </citation>
    <scope>NUCLEOTIDE SEQUENCE [LARGE SCALE GENOMIC DNA]</scope>
    <source>
        <strain evidence="4">H4-8 / FGSC 9210</strain>
    </source>
</reference>
<keyword evidence="4" id="KW-1185">Reference proteome</keyword>
<name>D8Q6Q8_SCHCM</name>
<dbReference type="InParanoid" id="D8Q6Q8"/>
<gene>
    <name evidence="3" type="ORF">SCHCODRAFT_109489</name>
</gene>
<dbReference type="STRING" id="578458.D8Q6Q8"/>
<feature type="non-terminal residue" evidence="3">
    <location>
        <position position="1139"/>
    </location>
</feature>
<dbReference type="EMBL" id="GL377307">
    <property type="protein sequence ID" value="EFI95896.1"/>
    <property type="molecule type" value="Genomic_DNA"/>
</dbReference>
<dbReference type="RefSeq" id="XP_003030799.1">
    <property type="nucleotide sequence ID" value="XM_003030753.1"/>
</dbReference>
<dbReference type="OMA" id="EHTTSTK"/>
<keyword evidence="2" id="KW-1133">Transmembrane helix</keyword>
<evidence type="ECO:0000256" key="1">
    <source>
        <dbReference type="SAM" id="MobiDB-lite"/>
    </source>
</evidence>
<dbReference type="GeneID" id="9587161"/>
<feature type="compositionally biased region" description="Low complexity" evidence="1">
    <location>
        <begin position="313"/>
        <end position="325"/>
    </location>
</feature>
<evidence type="ECO:0000256" key="2">
    <source>
        <dbReference type="SAM" id="Phobius"/>
    </source>
</evidence>
<feature type="region of interest" description="Disordered" evidence="1">
    <location>
        <begin position="974"/>
        <end position="1003"/>
    </location>
</feature>
<feature type="region of interest" description="Disordered" evidence="1">
    <location>
        <begin position="500"/>
        <end position="735"/>
    </location>
</feature>